<dbReference type="EMBL" id="JARBHB010000005">
    <property type="protein sequence ID" value="KAJ8883640.1"/>
    <property type="molecule type" value="Genomic_DNA"/>
</dbReference>
<evidence type="ECO:0000256" key="1">
    <source>
        <dbReference type="ARBA" id="ARBA00009431"/>
    </source>
</evidence>
<dbReference type="InterPro" id="IPR001563">
    <property type="entry name" value="Peptidase_S10"/>
</dbReference>
<name>A0ABQ9HH89_9NEOP</name>
<evidence type="ECO:0000313" key="2">
    <source>
        <dbReference type="EMBL" id="KAJ8883640.1"/>
    </source>
</evidence>
<dbReference type="SUPFAM" id="SSF53474">
    <property type="entry name" value="alpha/beta-Hydrolases"/>
    <property type="match status" value="1"/>
</dbReference>
<organism evidence="2 3">
    <name type="scientific">Dryococelus australis</name>
    <dbReference type="NCBI Taxonomy" id="614101"/>
    <lineage>
        <taxon>Eukaryota</taxon>
        <taxon>Metazoa</taxon>
        <taxon>Ecdysozoa</taxon>
        <taxon>Arthropoda</taxon>
        <taxon>Hexapoda</taxon>
        <taxon>Insecta</taxon>
        <taxon>Pterygota</taxon>
        <taxon>Neoptera</taxon>
        <taxon>Polyneoptera</taxon>
        <taxon>Phasmatodea</taxon>
        <taxon>Verophasmatodea</taxon>
        <taxon>Anareolatae</taxon>
        <taxon>Phasmatidae</taxon>
        <taxon>Eurycanthinae</taxon>
        <taxon>Dryococelus</taxon>
    </lineage>
</organism>
<dbReference type="InterPro" id="IPR029058">
    <property type="entry name" value="AB_hydrolase_fold"/>
</dbReference>
<comment type="caution">
    <text evidence="2">The sequence shown here is derived from an EMBL/GenBank/DDBJ whole genome shotgun (WGS) entry which is preliminary data.</text>
</comment>
<accession>A0ABQ9HH89</accession>
<dbReference type="Pfam" id="PF00450">
    <property type="entry name" value="Peptidase_S10"/>
    <property type="match status" value="1"/>
</dbReference>
<sequence>MGKYQKASNMGVYNVLSDDDDIDESHYTQFLESTVVRRALHVGDQAFGDSSDAVSNHMLRDFMQSARPWVEELLDAGYRVVFYNGQLDLIVAYPLSVNMFSKLRFAAAAQYAVAHRQLWYVDGELAGYVKTAGNMTELLVRDSGHMVPADQPAVAARLIYQATRDTF</sequence>
<reference evidence="2 3" key="1">
    <citation type="submission" date="2023-02" db="EMBL/GenBank/DDBJ databases">
        <title>LHISI_Scaffold_Assembly.</title>
        <authorList>
            <person name="Stuart O.P."/>
            <person name="Cleave R."/>
            <person name="Magrath M.J.L."/>
            <person name="Mikheyev A.S."/>
        </authorList>
    </citation>
    <scope>NUCLEOTIDE SEQUENCE [LARGE SCALE GENOMIC DNA]</scope>
    <source>
        <strain evidence="2">Daus_M_001</strain>
        <tissue evidence="2">Leg muscle</tissue>
    </source>
</reference>
<evidence type="ECO:0008006" key="4">
    <source>
        <dbReference type="Google" id="ProtNLM"/>
    </source>
</evidence>
<protein>
    <recommendedName>
        <fullName evidence="4">Carboxypeptidase</fullName>
    </recommendedName>
</protein>
<keyword evidence="3" id="KW-1185">Reference proteome</keyword>
<proteinExistence type="inferred from homology"/>
<gene>
    <name evidence="2" type="ORF">PR048_015493</name>
</gene>
<dbReference type="Gene3D" id="3.40.50.1820">
    <property type="entry name" value="alpha/beta hydrolase"/>
    <property type="match status" value="1"/>
</dbReference>
<evidence type="ECO:0000313" key="3">
    <source>
        <dbReference type="Proteomes" id="UP001159363"/>
    </source>
</evidence>
<dbReference type="Proteomes" id="UP001159363">
    <property type="component" value="Chromosome 4"/>
</dbReference>
<comment type="similarity">
    <text evidence="1">Belongs to the peptidase S10 family.</text>
</comment>